<evidence type="ECO:0000256" key="3">
    <source>
        <dbReference type="ARBA" id="ARBA00023002"/>
    </source>
</evidence>
<keyword evidence="3" id="KW-0560">Oxidoreductase</keyword>
<dbReference type="Gene3D" id="3.30.1060.10">
    <property type="entry name" value="Peptide methionine sulphoxide reductase MsrA"/>
    <property type="match status" value="1"/>
</dbReference>
<dbReference type="Pfam" id="PF01625">
    <property type="entry name" value="PMSR"/>
    <property type="match status" value="1"/>
</dbReference>
<proteinExistence type="inferred from homology"/>
<evidence type="ECO:0000256" key="4">
    <source>
        <dbReference type="ARBA" id="ARBA00030643"/>
    </source>
</evidence>
<feature type="region of interest" description="Disordered" evidence="5">
    <location>
        <begin position="1"/>
        <end position="38"/>
    </location>
</feature>
<dbReference type="EMBL" id="JAMQYH010000953">
    <property type="protein sequence ID" value="KAJ1681672.1"/>
    <property type="molecule type" value="Genomic_DNA"/>
</dbReference>
<evidence type="ECO:0000256" key="2">
    <source>
        <dbReference type="ARBA" id="ARBA00012502"/>
    </source>
</evidence>
<dbReference type="OrthoDB" id="77405at2759"/>
<feature type="domain" description="Peptide methionine sulphoxide reductase MsrA" evidence="6">
    <location>
        <begin position="188"/>
        <end position="337"/>
    </location>
</feature>
<dbReference type="Proteomes" id="UP001151287">
    <property type="component" value="Unassembled WGS sequence"/>
</dbReference>
<dbReference type="InterPro" id="IPR036509">
    <property type="entry name" value="Met_Sox_Rdtase_MsrA_sf"/>
</dbReference>
<dbReference type="AlphaFoldDB" id="A0A9P9Z4Y1"/>
<evidence type="ECO:0000313" key="8">
    <source>
        <dbReference type="Proteomes" id="UP001151287"/>
    </source>
</evidence>
<protein>
    <recommendedName>
        <fullName evidence="2">peptide-methionine (S)-S-oxide reductase</fullName>
        <ecNumber evidence="2">1.8.4.11</ecNumber>
    </recommendedName>
    <alternativeName>
        <fullName evidence="4">Peptide-methionine (S)-S-oxide reductase</fullName>
    </alternativeName>
</protein>
<sequence>MREPYRPCGVTSGRSPGDPHFRRTGAARSASSPPQAVHGVVGGPHVGELDEAPLGGDVAPCAVGGPAGDVHAVHVADDLAVGPCHAAEVVPHVEDPEVAPTPGDGGRAEPEGRFGRGVLGRGRHGVLLWCVRCLRGSWGRRYGRPPTRRGGDPDLWTCVSGRSLCRSVSRLPVGPDVVRGSVGGMTTFVLAGGCFWCLDAVYRTLQGVQDVVSGYIGGTTDDPTYEAVCTGRTGHAEAVAVTFDESVLPADVVLDVFFTLHDPRQLNRQGADVGTQYRSAMFPADDGQRALFERAIERASDIWDGGVVTTIEPFTTFHRAEEYHQDFFAKNPGQGYCLAVALPKVNKVRKAYSQYILAS</sequence>
<dbReference type="EC" id="1.8.4.11" evidence="2"/>
<evidence type="ECO:0000259" key="6">
    <source>
        <dbReference type="Pfam" id="PF01625"/>
    </source>
</evidence>
<dbReference type="InterPro" id="IPR002569">
    <property type="entry name" value="Met_Sox_Rdtase_MsrA_dom"/>
</dbReference>
<keyword evidence="8" id="KW-1185">Reference proteome</keyword>
<organism evidence="7 8">
    <name type="scientific">Rhynchospora breviuscula</name>
    <dbReference type="NCBI Taxonomy" id="2022672"/>
    <lineage>
        <taxon>Eukaryota</taxon>
        <taxon>Viridiplantae</taxon>
        <taxon>Streptophyta</taxon>
        <taxon>Embryophyta</taxon>
        <taxon>Tracheophyta</taxon>
        <taxon>Spermatophyta</taxon>
        <taxon>Magnoliopsida</taxon>
        <taxon>Liliopsida</taxon>
        <taxon>Poales</taxon>
        <taxon>Cyperaceae</taxon>
        <taxon>Cyperoideae</taxon>
        <taxon>Rhynchosporeae</taxon>
        <taxon>Rhynchospora</taxon>
    </lineage>
</organism>
<evidence type="ECO:0000256" key="5">
    <source>
        <dbReference type="SAM" id="MobiDB-lite"/>
    </source>
</evidence>
<gene>
    <name evidence="7" type="ORF">LUZ63_023101</name>
</gene>
<comment type="similarity">
    <text evidence="1">Belongs to the MsrA Met sulfoxide reductase family.</text>
</comment>
<evidence type="ECO:0000313" key="7">
    <source>
        <dbReference type="EMBL" id="KAJ1681672.1"/>
    </source>
</evidence>
<comment type="caution">
    <text evidence="7">The sequence shown here is derived from an EMBL/GenBank/DDBJ whole genome shotgun (WGS) entry which is preliminary data.</text>
</comment>
<reference evidence="7" key="1">
    <citation type="journal article" date="2022" name="Cell">
        <title>Repeat-based holocentromeres influence genome architecture and karyotype evolution.</title>
        <authorList>
            <person name="Hofstatter P.G."/>
            <person name="Thangavel G."/>
            <person name="Lux T."/>
            <person name="Neumann P."/>
            <person name="Vondrak T."/>
            <person name="Novak P."/>
            <person name="Zhang M."/>
            <person name="Costa L."/>
            <person name="Castellani M."/>
            <person name="Scott A."/>
            <person name="Toegelov H."/>
            <person name="Fuchs J."/>
            <person name="Mata-Sucre Y."/>
            <person name="Dias Y."/>
            <person name="Vanzela A.L.L."/>
            <person name="Huettel B."/>
            <person name="Almeida C.C.S."/>
            <person name="Simkova H."/>
            <person name="Souza G."/>
            <person name="Pedrosa-Harand A."/>
            <person name="Macas J."/>
            <person name="Mayer K.F.X."/>
            <person name="Houben A."/>
            <person name="Marques A."/>
        </authorList>
    </citation>
    <scope>NUCLEOTIDE SEQUENCE</scope>
    <source>
        <strain evidence="7">RhyBre1mFocal</strain>
    </source>
</reference>
<dbReference type="PANTHER" id="PTHR43774:SF1">
    <property type="entry name" value="PEPTIDE METHIONINE SULFOXIDE REDUCTASE MSRA 2"/>
    <property type="match status" value="1"/>
</dbReference>
<dbReference type="GO" id="GO:0008113">
    <property type="term" value="F:peptide-methionine (S)-S-oxide reductase activity"/>
    <property type="evidence" value="ECO:0007669"/>
    <property type="project" value="UniProtKB-EC"/>
</dbReference>
<name>A0A9P9Z4Y1_9POAL</name>
<dbReference type="SUPFAM" id="SSF55068">
    <property type="entry name" value="Peptide methionine sulfoxide reductase"/>
    <property type="match status" value="1"/>
</dbReference>
<evidence type="ECO:0000256" key="1">
    <source>
        <dbReference type="ARBA" id="ARBA00005591"/>
    </source>
</evidence>
<dbReference type="NCBIfam" id="TIGR00401">
    <property type="entry name" value="msrA"/>
    <property type="match status" value="1"/>
</dbReference>
<dbReference type="HAMAP" id="MF_01401">
    <property type="entry name" value="MsrA"/>
    <property type="match status" value="1"/>
</dbReference>
<dbReference type="PANTHER" id="PTHR43774">
    <property type="entry name" value="PEPTIDE METHIONINE SULFOXIDE REDUCTASE"/>
    <property type="match status" value="1"/>
</dbReference>
<accession>A0A9P9Z4Y1</accession>